<dbReference type="Proteomes" id="UP000481807">
    <property type="component" value="Unassembled WGS sequence"/>
</dbReference>
<reference evidence="1 2" key="1">
    <citation type="submission" date="2018-08" db="EMBL/GenBank/DDBJ databases">
        <title>Murine metabolic-syndrome-specific gut microbial biobank.</title>
        <authorList>
            <person name="Liu C."/>
        </authorList>
    </citation>
    <scope>NUCLEOTIDE SEQUENCE [LARGE SCALE GENOMIC DNA]</scope>
    <source>
        <strain evidence="1 2">1XD21-27</strain>
    </source>
</reference>
<proteinExistence type="predicted"/>
<dbReference type="AlphaFoldDB" id="A0AB36BK61"/>
<accession>A0AB36BK61</accession>
<gene>
    <name evidence="1" type="ORF">D3Z30_12735</name>
</gene>
<sequence length="91" mass="10706">MDYLTLVNKGYEIVENHETITSYECHFETIPESYLKEAVNLSEVMEHKNASQVFIGTELNRQRITYDLYRDDLKIHGGLTLEELELVIERL</sequence>
<dbReference type="EMBL" id="QXWP01000015">
    <property type="protein sequence ID" value="NBH31799.1"/>
    <property type="molecule type" value="Genomic_DNA"/>
</dbReference>
<evidence type="ECO:0000313" key="2">
    <source>
        <dbReference type="Proteomes" id="UP000481807"/>
    </source>
</evidence>
<comment type="caution">
    <text evidence="1">The sequence shown here is derived from an EMBL/GenBank/DDBJ whole genome shotgun (WGS) entry which is preliminary data.</text>
</comment>
<organism evidence="1 2">
    <name type="scientific">Staphylococcus warneri</name>
    <dbReference type="NCBI Taxonomy" id="1292"/>
    <lineage>
        <taxon>Bacteria</taxon>
        <taxon>Bacillati</taxon>
        <taxon>Bacillota</taxon>
        <taxon>Bacilli</taxon>
        <taxon>Bacillales</taxon>
        <taxon>Staphylococcaceae</taxon>
        <taxon>Staphylococcus</taxon>
    </lineage>
</organism>
<name>A0AB36BK61_STAWA</name>
<dbReference type="RefSeq" id="WP_160175666.1">
    <property type="nucleotide sequence ID" value="NZ_QXWP01000015.1"/>
</dbReference>
<evidence type="ECO:0000313" key="1">
    <source>
        <dbReference type="EMBL" id="NBH31799.1"/>
    </source>
</evidence>
<protein>
    <submittedName>
        <fullName evidence="1">Uncharacterized protein</fullName>
    </submittedName>
</protein>